<dbReference type="Pfam" id="PF01547">
    <property type="entry name" value="SBP_bac_1"/>
    <property type="match status" value="1"/>
</dbReference>
<dbReference type="Gene3D" id="3.40.190.10">
    <property type="entry name" value="Periplasmic binding protein-like II"/>
    <property type="match status" value="2"/>
</dbReference>
<dbReference type="SUPFAM" id="SSF53850">
    <property type="entry name" value="Periplasmic binding protein-like II"/>
    <property type="match status" value="1"/>
</dbReference>
<name>A0ABN0XA26_9LACT</name>
<dbReference type="PANTHER" id="PTHR43649">
    <property type="entry name" value="ARABINOSE-BINDING PROTEIN-RELATED"/>
    <property type="match status" value="1"/>
</dbReference>
<evidence type="ECO:0008006" key="3">
    <source>
        <dbReference type="Google" id="ProtNLM"/>
    </source>
</evidence>
<protein>
    <recommendedName>
        <fullName evidence="3">Extracellular solute-binding protein</fullName>
    </recommendedName>
</protein>
<gene>
    <name evidence="1" type="ORF">GCM10008932_09450</name>
</gene>
<dbReference type="InterPro" id="IPR050490">
    <property type="entry name" value="Bact_solute-bd_prot1"/>
</dbReference>
<reference evidence="1 2" key="1">
    <citation type="journal article" date="2019" name="Int. J. Syst. Evol. Microbiol.">
        <title>The Global Catalogue of Microorganisms (GCM) 10K type strain sequencing project: providing services to taxonomists for standard genome sequencing and annotation.</title>
        <authorList>
            <consortium name="The Broad Institute Genomics Platform"/>
            <consortium name="The Broad Institute Genome Sequencing Center for Infectious Disease"/>
            <person name="Wu L."/>
            <person name="Ma J."/>
        </authorList>
    </citation>
    <scope>NUCLEOTIDE SEQUENCE [LARGE SCALE GENOMIC DNA]</scope>
    <source>
        <strain evidence="1 2">JCM 12662</strain>
    </source>
</reference>
<organism evidence="1 2">
    <name type="scientific">Alkalibacterium iburiense</name>
    <dbReference type="NCBI Taxonomy" id="290589"/>
    <lineage>
        <taxon>Bacteria</taxon>
        <taxon>Bacillati</taxon>
        <taxon>Bacillota</taxon>
        <taxon>Bacilli</taxon>
        <taxon>Lactobacillales</taxon>
        <taxon>Carnobacteriaceae</taxon>
        <taxon>Alkalibacterium</taxon>
    </lineage>
</organism>
<dbReference type="InterPro" id="IPR006059">
    <property type="entry name" value="SBP"/>
</dbReference>
<sequence length="320" mass="35438">MTGLSLSAALLLAACGNGNTNDTGGSDGAGAEGEENTEVEINSENAMENFSVGDTFVAEEPLNLEIVYRDLPAYPLDEDWLFFQHLEENHNVTFDITSVPLSDWDDRISVTMGAGDMPDYIGDMWAGHEIPYVPSGQLLPISDYIEYMPHLSQRLEEWDGVAEQMENLRQQDGKYYVLPGLNENVLFEFGLMHNKTVFDEHGIEEPQSWDELRSALEILRDERGTAPMTLWWQGNALLNVGAASFGSGGWGWGYMNGVVYDQDAGEYVLTAQQEGFKDMVTYFSELTADGLLNIEALTQDDDMTRSLLVSTDALVTSGNV</sequence>
<dbReference type="Proteomes" id="UP001501166">
    <property type="component" value="Unassembled WGS sequence"/>
</dbReference>
<evidence type="ECO:0000313" key="1">
    <source>
        <dbReference type="EMBL" id="GAA0358850.1"/>
    </source>
</evidence>
<comment type="caution">
    <text evidence="1">The sequence shown here is derived from an EMBL/GenBank/DDBJ whole genome shotgun (WGS) entry which is preliminary data.</text>
</comment>
<dbReference type="EMBL" id="BAAACW010000056">
    <property type="protein sequence ID" value="GAA0358850.1"/>
    <property type="molecule type" value="Genomic_DNA"/>
</dbReference>
<dbReference type="RefSeq" id="WP_343754461.1">
    <property type="nucleotide sequence ID" value="NZ_BAAACW010000056.1"/>
</dbReference>
<keyword evidence="2" id="KW-1185">Reference proteome</keyword>
<evidence type="ECO:0000313" key="2">
    <source>
        <dbReference type="Proteomes" id="UP001501166"/>
    </source>
</evidence>
<accession>A0ABN0XA26</accession>
<dbReference type="PANTHER" id="PTHR43649:SF12">
    <property type="entry name" value="DIACETYLCHITOBIOSE BINDING PROTEIN DASA"/>
    <property type="match status" value="1"/>
</dbReference>
<proteinExistence type="predicted"/>